<proteinExistence type="predicted"/>
<evidence type="ECO:0000256" key="1">
    <source>
        <dbReference type="SAM" id="SignalP"/>
    </source>
</evidence>
<dbReference type="RefSeq" id="WP_320318490.1">
    <property type="nucleotide sequence ID" value="NZ_JAVIIX010000021.1"/>
</dbReference>
<keyword evidence="3" id="KW-1185">Reference proteome</keyword>
<keyword evidence="1" id="KW-0732">Signal</keyword>
<comment type="caution">
    <text evidence="2">The sequence shown here is derived from an EMBL/GenBank/DDBJ whole genome shotgun (WGS) entry which is preliminary data.</text>
</comment>
<name>A0ABU4XLR5_9HYPH</name>
<organism evidence="2 3">
    <name type="scientific">Mesorhizobium dulcispinae</name>
    <dbReference type="NCBI Taxonomy" id="3072316"/>
    <lineage>
        <taxon>Bacteria</taxon>
        <taxon>Pseudomonadati</taxon>
        <taxon>Pseudomonadota</taxon>
        <taxon>Alphaproteobacteria</taxon>
        <taxon>Hyphomicrobiales</taxon>
        <taxon>Phyllobacteriaceae</taxon>
        <taxon>Mesorhizobium</taxon>
    </lineage>
</organism>
<feature type="chain" id="PRO_5045883215" evidence="1">
    <location>
        <begin position="23"/>
        <end position="91"/>
    </location>
</feature>
<evidence type="ECO:0000313" key="3">
    <source>
        <dbReference type="Proteomes" id="UP001271780"/>
    </source>
</evidence>
<reference evidence="2 3" key="1">
    <citation type="submission" date="2023-08" db="EMBL/GenBank/DDBJ databases">
        <title>Implementing the SeqCode for naming new Mesorhizobium species isolated from Vachellia karroo root nodules.</title>
        <authorList>
            <person name="Van Lill M."/>
        </authorList>
    </citation>
    <scope>NUCLEOTIDE SEQUENCE [LARGE SCALE GENOMIC DNA]</scope>
    <source>
        <strain evidence="2 3">VK23A</strain>
    </source>
</reference>
<gene>
    <name evidence="2" type="ORF">RFM27_26775</name>
</gene>
<feature type="signal peptide" evidence="1">
    <location>
        <begin position="1"/>
        <end position="22"/>
    </location>
</feature>
<dbReference type="Proteomes" id="UP001271780">
    <property type="component" value="Unassembled WGS sequence"/>
</dbReference>
<sequence>MRRQLACVAALAIGLGASPASADPFSDLAALPTFYTDATMKTMKPMTGFKKAWFAMPKHDRLKMTKACNDPAVSKHHAQFCANVLALGGAN</sequence>
<evidence type="ECO:0000313" key="2">
    <source>
        <dbReference type="EMBL" id="MDX8475695.1"/>
    </source>
</evidence>
<protein>
    <submittedName>
        <fullName evidence="2">Uncharacterized protein</fullName>
    </submittedName>
</protein>
<accession>A0ABU4XLR5</accession>
<dbReference type="EMBL" id="JAVIIZ010000022">
    <property type="protein sequence ID" value="MDX8475695.1"/>
    <property type="molecule type" value="Genomic_DNA"/>
</dbReference>